<proteinExistence type="predicted"/>
<protein>
    <submittedName>
        <fullName evidence="1">Uncharacterized protein</fullName>
    </submittedName>
</protein>
<name>A0A1H5WHA4_9RHOB</name>
<gene>
    <name evidence="1" type="ORF">SAMN04488045_1438</name>
</gene>
<accession>A0A1H5WHA4</accession>
<reference evidence="1 2" key="1">
    <citation type="submission" date="2016-10" db="EMBL/GenBank/DDBJ databases">
        <authorList>
            <person name="de Groot N.N."/>
        </authorList>
    </citation>
    <scope>NUCLEOTIDE SEQUENCE [LARGE SCALE GENOMIC DNA]</scope>
    <source>
        <strain evidence="1 2">DSM 26915</strain>
    </source>
</reference>
<organism evidence="1 2">
    <name type="scientific">Thalassococcus halodurans</name>
    <dbReference type="NCBI Taxonomy" id="373675"/>
    <lineage>
        <taxon>Bacteria</taxon>
        <taxon>Pseudomonadati</taxon>
        <taxon>Pseudomonadota</taxon>
        <taxon>Alphaproteobacteria</taxon>
        <taxon>Rhodobacterales</taxon>
        <taxon>Roseobacteraceae</taxon>
        <taxon>Thalassococcus</taxon>
    </lineage>
</organism>
<keyword evidence="2" id="KW-1185">Reference proteome</keyword>
<dbReference type="AlphaFoldDB" id="A0A1H5WHA4"/>
<evidence type="ECO:0000313" key="1">
    <source>
        <dbReference type="EMBL" id="SEF98815.1"/>
    </source>
</evidence>
<evidence type="ECO:0000313" key="2">
    <source>
        <dbReference type="Proteomes" id="UP000236752"/>
    </source>
</evidence>
<sequence>MTQMSAIPGNAVVGRLTEVAPWEADLIMSMRLWMENADGQRDVWNSYARCYGSAEGHAKMQQFETLLTCLCSHARRPLVRHGLGCDCIGSDEAVLQTLVREAARGDLAEASMIASLLVPASHAEMVAIYAAQVGQAMKEMSRHYKAAKTITPATNERVLH</sequence>
<dbReference type="Proteomes" id="UP000236752">
    <property type="component" value="Unassembled WGS sequence"/>
</dbReference>
<dbReference type="EMBL" id="FNUZ01000002">
    <property type="protein sequence ID" value="SEF98815.1"/>
    <property type="molecule type" value="Genomic_DNA"/>
</dbReference>